<dbReference type="GO" id="GO:0006508">
    <property type="term" value="P:proteolysis"/>
    <property type="evidence" value="ECO:0007669"/>
    <property type="project" value="UniProtKB-KW"/>
</dbReference>
<protein>
    <submittedName>
        <fullName evidence="7">PPPDE domain-containing protein</fullName>
    </submittedName>
</protein>
<dbReference type="GO" id="GO:0101005">
    <property type="term" value="F:deubiquitinase activity"/>
    <property type="evidence" value="ECO:0007669"/>
    <property type="project" value="TreeGrafter"/>
</dbReference>
<dbReference type="SMART" id="SM01179">
    <property type="entry name" value="DUF862"/>
    <property type="match status" value="1"/>
</dbReference>
<feature type="domain" description="PPPDE" evidence="5">
    <location>
        <begin position="73"/>
        <end position="216"/>
    </location>
</feature>
<dbReference type="EMBL" id="CAMXCT030001657">
    <property type="protein sequence ID" value="CAL4779279.1"/>
    <property type="molecule type" value="Genomic_DNA"/>
</dbReference>
<dbReference type="AlphaFoldDB" id="A0A9P1CGQ0"/>
<evidence type="ECO:0000313" key="6">
    <source>
        <dbReference type="EMBL" id="CAI3991967.1"/>
    </source>
</evidence>
<dbReference type="InterPro" id="IPR042266">
    <property type="entry name" value="PPPDE_sf"/>
</dbReference>
<dbReference type="EMBL" id="CAMXCT020001657">
    <property type="protein sequence ID" value="CAL1145342.1"/>
    <property type="molecule type" value="Genomic_DNA"/>
</dbReference>
<feature type="region of interest" description="Disordered" evidence="4">
    <location>
        <begin position="1"/>
        <end position="20"/>
    </location>
</feature>
<keyword evidence="3" id="KW-0378">Hydrolase</keyword>
<proteinExistence type="inferred from homology"/>
<dbReference type="Pfam" id="PF05903">
    <property type="entry name" value="Peptidase_C97"/>
    <property type="match status" value="1"/>
</dbReference>
<dbReference type="GO" id="GO:0016579">
    <property type="term" value="P:protein deubiquitination"/>
    <property type="evidence" value="ECO:0007669"/>
    <property type="project" value="TreeGrafter"/>
</dbReference>
<evidence type="ECO:0000256" key="4">
    <source>
        <dbReference type="SAM" id="MobiDB-lite"/>
    </source>
</evidence>
<evidence type="ECO:0000313" key="7">
    <source>
        <dbReference type="EMBL" id="CAL4779279.1"/>
    </source>
</evidence>
<dbReference type="PROSITE" id="PS51858">
    <property type="entry name" value="PPPDE"/>
    <property type="match status" value="1"/>
</dbReference>
<evidence type="ECO:0000256" key="1">
    <source>
        <dbReference type="ARBA" id="ARBA00008140"/>
    </source>
</evidence>
<gene>
    <name evidence="6" type="ORF">C1SCF055_LOCUS18829</name>
</gene>
<dbReference type="Gene3D" id="3.90.1720.30">
    <property type="entry name" value="PPPDE domains"/>
    <property type="match status" value="1"/>
</dbReference>
<dbReference type="PANTHER" id="PTHR12378:SF80">
    <property type="entry name" value="IP06716P-RELATED"/>
    <property type="match status" value="1"/>
</dbReference>
<evidence type="ECO:0000259" key="5">
    <source>
        <dbReference type="PROSITE" id="PS51858"/>
    </source>
</evidence>
<evidence type="ECO:0000313" key="8">
    <source>
        <dbReference type="Proteomes" id="UP001152797"/>
    </source>
</evidence>
<keyword evidence="2" id="KW-0645">Protease</keyword>
<dbReference type="OrthoDB" id="412286at2759"/>
<organism evidence="6">
    <name type="scientific">Cladocopium goreaui</name>
    <dbReference type="NCBI Taxonomy" id="2562237"/>
    <lineage>
        <taxon>Eukaryota</taxon>
        <taxon>Sar</taxon>
        <taxon>Alveolata</taxon>
        <taxon>Dinophyceae</taxon>
        <taxon>Suessiales</taxon>
        <taxon>Symbiodiniaceae</taxon>
        <taxon>Cladocopium</taxon>
    </lineage>
</organism>
<comment type="similarity">
    <text evidence="1">Belongs to the DeSI family.</text>
</comment>
<comment type="caution">
    <text evidence="6">The sequence shown here is derived from an EMBL/GenBank/DDBJ whole genome shotgun (WGS) entry which is preliminary data.</text>
</comment>
<evidence type="ECO:0000256" key="2">
    <source>
        <dbReference type="ARBA" id="ARBA00022670"/>
    </source>
</evidence>
<reference evidence="6" key="1">
    <citation type="submission" date="2022-10" db="EMBL/GenBank/DDBJ databases">
        <authorList>
            <person name="Chen Y."/>
            <person name="Dougan E. K."/>
            <person name="Chan C."/>
            <person name="Rhodes N."/>
            <person name="Thang M."/>
        </authorList>
    </citation>
    <scope>NUCLEOTIDE SEQUENCE</scope>
</reference>
<evidence type="ECO:0000256" key="3">
    <source>
        <dbReference type="ARBA" id="ARBA00022801"/>
    </source>
</evidence>
<sequence>MENQGCNCELPGGIQEPQEPLELQQDLVDAPRRRNEQRRRLRTRQSSAFFEATRCLQLLQPVPSCSSRKSEDSAVMLRIYDVMGAEVVSGLNCLCRVIGTGAFHAGVEVYGLEWSFGFSEDGSGVFSCTPGECGGHAYREAVSMGETSLGEEDVMILLSTLAQDWQGSDYDILRRNCCHFSDALCRQLQVGHIPGWVTNLAGAGAKVEAGLRNAVSHVHAAAVIAAAKAMEIEEELNIKQTVSEGAHHLLERSFELDQRYAISESASELATNAGRAAADAVEQVNDATSTVVNKVTEAALQRSASLAYDVAAQVTPPILGYMCLGARKQDRQRRIRS</sequence>
<name>A0A9P1CGQ0_9DINO</name>
<dbReference type="Proteomes" id="UP001152797">
    <property type="component" value="Unassembled WGS sequence"/>
</dbReference>
<dbReference type="InterPro" id="IPR008580">
    <property type="entry name" value="PPPDE_dom"/>
</dbReference>
<reference evidence="7 8" key="2">
    <citation type="submission" date="2024-05" db="EMBL/GenBank/DDBJ databases">
        <authorList>
            <person name="Chen Y."/>
            <person name="Shah S."/>
            <person name="Dougan E. K."/>
            <person name="Thang M."/>
            <person name="Chan C."/>
        </authorList>
    </citation>
    <scope>NUCLEOTIDE SEQUENCE [LARGE SCALE GENOMIC DNA]</scope>
</reference>
<accession>A0A9P1CGQ0</accession>
<dbReference type="EMBL" id="CAMXCT010001657">
    <property type="protein sequence ID" value="CAI3991967.1"/>
    <property type="molecule type" value="Genomic_DNA"/>
</dbReference>
<keyword evidence="8" id="KW-1185">Reference proteome</keyword>
<dbReference type="PANTHER" id="PTHR12378">
    <property type="entry name" value="DESUMOYLATING ISOPEPTIDASE"/>
    <property type="match status" value="1"/>
</dbReference>